<evidence type="ECO:0000313" key="1">
    <source>
        <dbReference type="EMBL" id="KAG7499862.1"/>
    </source>
</evidence>
<accession>A0AAV6R7B9</accession>
<keyword evidence="2" id="KW-1185">Reference proteome</keyword>
<dbReference type="Proteomes" id="UP000693946">
    <property type="component" value="Linkage Group LG20"/>
</dbReference>
<dbReference type="AlphaFoldDB" id="A0AAV6R7B9"/>
<protein>
    <submittedName>
        <fullName evidence="1">Uncharacterized protein</fullName>
    </submittedName>
</protein>
<name>A0AAV6R7B9_SOLSE</name>
<proteinExistence type="predicted"/>
<feature type="non-terminal residue" evidence="1">
    <location>
        <position position="51"/>
    </location>
</feature>
<gene>
    <name evidence="1" type="ORF">JOB18_001568</name>
</gene>
<evidence type="ECO:0000313" key="2">
    <source>
        <dbReference type="Proteomes" id="UP000693946"/>
    </source>
</evidence>
<dbReference type="EMBL" id="JAGKHQ010000013">
    <property type="protein sequence ID" value="KAG7499862.1"/>
    <property type="molecule type" value="Genomic_DNA"/>
</dbReference>
<reference evidence="1 2" key="1">
    <citation type="journal article" date="2021" name="Sci. Rep.">
        <title>Chromosome anchoring in Senegalese sole (Solea senegalensis) reveals sex-associated markers and genome rearrangements in flatfish.</title>
        <authorList>
            <person name="Guerrero-Cozar I."/>
            <person name="Gomez-Garrido J."/>
            <person name="Berbel C."/>
            <person name="Martinez-Blanch J.F."/>
            <person name="Alioto T."/>
            <person name="Claros M.G."/>
            <person name="Gagnaire P.A."/>
            <person name="Manchado M."/>
        </authorList>
    </citation>
    <scope>NUCLEOTIDE SEQUENCE [LARGE SCALE GENOMIC DNA]</scope>
    <source>
        <strain evidence="1">Sse05_10M</strain>
    </source>
</reference>
<sequence>MIVLLLDGLQFQFCAFIDRPTPQISIESNLLPVVEVEAALSQVGFDLLPPL</sequence>
<comment type="caution">
    <text evidence="1">The sequence shown here is derived from an EMBL/GenBank/DDBJ whole genome shotgun (WGS) entry which is preliminary data.</text>
</comment>
<organism evidence="1 2">
    <name type="scientific">Solea senegalensis</name>
    <name type="common">Senegalese sole</name>
    <dbReference type="NCBI Taxonomy" id="28829"/>
    <lineage>
        <taxon>Eukaryota</taxon>
        <taxon>Metazoa</taxon>
        <taxon>Chordata</taxon>
        <taxon>Craniata</taxon>
        <taxon>Vertebrata</taxon>
        <taxon>Euteleostomi</taxon>
        <taxon>Actinopterygii</taxon>
        <taxon>Neopterygii</taxon>
        <taxon>Teleostei</taxon>
        <taxon>Neoteleostei</taxon>
        <taxon>Acanthomorphata</taxon>
        <taxon>Carangaria</taxon>
        <taxon>Pleuronectiformes</taxon>
        <taxon>Pleuronectoidei</taxon>
        <taxon>Soleidae</taxon>
        <taxon>Solea</taxon>
    </lineage>
</organism>